<sequence>MRTFSPAALVAALVFGAATAEQDRAAALRGKTEDGQKLDGDNRAVTQVVRLLESMLQSSKAEGDTERKLFAKHKCYCDDNEEAKTSRIQELDTQIQLLAAQIEEIQSKTGELSVEAADLKDRMEDNVLKREKLTSIRDKENQAFLDRSGELNVTEAQLKEALSILSAIGANQELAAQGHVQQMAGYQLAQVQRALR</sequence>
<name>A0ABN9QJH7_9DINO</name>
<evidence type="ECO:0000256" key="2">
    <source>
        <dbReference type="SAM" id="SignalP"/>
    </source>
</evidence>
<evidence type="ECO:0000256" key="1">
    <source>
        <dbReference type="SAM" id="Coils"/>
    </source>
</evidence>
<reference evidence="3" key="1">
    <citation type="submission" date="2023-10" db="EMBL/GenBank/DDBJ databases">
        <authorList>
            <person name="Chen Y."/>
            <person name="Shah S."/>
            <person name="Dougan E. K."/>
            <person name="Thang M."/>
            <person name="Chan C."/>
        </authorList>
    </citation>
    <scope>NUCLEOTIDE SEQUENCE [LARGE SCALE GENOMIC DNA]</scope>
</reference>
<feature type="signal peptide" evidence="2">
    <location>
        <begin position="1"/>
        <end position="20"/>
    </location>
</feature>
<keyword evidence="4" id="KW-1185">Reference proteome</keyword>
<evidence type="ECO:0000313" key="3">
    <source>
        <dbReference type="EMBL" id="CAK0805948.1"/>
    </source>
</evidence>
<protein>
    <submittedName>
        <fullName evidence="3">Uncharacterized protein</fullName>
    </submittedName>
</protein>
<keyword evidence="1" id="KW-0175">Coiled coil</keyword>
<accession>A0ABN9QJH7</accession>
<dbReference type="Proteomes" id="UP001189429">
    <property type="component" value="Unassembled WGS sequence"/>
</dbReference>
<feature type="chain" id="PRO_5046649572" evidence="2">
    <location>
        <begin position="21"/>
        <end position="196"/>
    </location>
</feature>
<comment type="caution">
    <text evidence="3">The sequence shown here is derived from an EMBL/GenBank/DDBJ whole genome shotgun (WGS) entry which is preliminary data.</text>
</comment>
<proteinExistence type="predicted"/>
<feature type="coiled-coil region" evidence="1">
    <location>
        <begin position="88"/>
        <end position="122"/>
    </location>
</feature>
<organism evidence="3 4">
    <name type="scientific">Prorocentrum cordatum</name>
    <dbReference type="NCBI Taxonomy" id="2364126"/>
    <lineage>
        <taxon>Eukaryota</taxon>
        <taxon>Sar</taxon>
        <taxon>Alveolata</taxon>
        <taxon>Dinophyceae</taxon>
        <taxon>Prorocentrales</taxon>
        <taxon>Prorocentraceae</taxon>
        <taxon>Prorocentrum</taxon>
    </lineage>
</organism>
<evidence type="ECO:0000313" key="4">
    <source>
        <dbReference type="Proteomes" id="UP001189429"/>
    </source>
</evidence>
<gene>
    <name evidence="3" type="ORF">PCOR1329_LOCUS12345</name>
</gene>
<dbReference type="EMBL" id="CAUYUJ010003596">
    <property type="protein sequence ID" value="CAK0805948.1"/>
    <property type="molecule type" value="Genomic_DNA"/>
</dbReference>
<feature type="non-terminal residue" evidence="3">
    <location>
        <position position="196"/>
    </location>
</feature>
<keyword evidence="2" id="KW-0732">Signal</keyword>